<dbReference type="InterPro" id="IPR015376">
    <property type="entry name" value="Znr_NADH_PPase"/>
</dbReference>
<keyword evidence="5" id="KW-0479">Metal-binding</keyword>
<proteinExistence type="inferred from homology"/>
<accession>A0A1J5PD70</accession>
<dbReference type="PROSITE" id="PS00893">
    <property type="entry name" value="NUDIX_BOX"/>
    <property type="match status" value="1"/>
</dbReference>
<protein>
    <recommendedName>
        <fullName evidence="4">NAD(+) diphosphatase</fullName>
        <ecNumber evidence="4">3.6.1.22</ecNumber>
    </recommendedName>
</protein>
<dbReference type="EMBL" id="MLJW01005154">
    <property type="protein sequence ID" value="OIQ68704.1"/>
    <property type="molecule type" value="Genomic_DNA"/>
</dbReference>
<comment type="catalytic activity">
    <reaction evidence="9">
        <text>a 5'-end NAD(+)-phospho-ribonucleoside in mRNA + H2O = a 5'-end phospho-adenosine-phospho-ribonucleoside in mRNA + beta-nicotinamide D-ribonucleotide + 2 H(+)</text>
        <dbReference type="Rhea" id="RHEA:60876"/>
        <dbReference type="Rhea" id="RHEA-COMP:15698"/>
        <dbReference type="Rhea" id="RHEA-COMP:15719"/>
        <dbReference type="ChEBI" id="CHEBI:14649"/>
        <dbReference type="ChEBI" id="CHEBI:15377"/>
        <dbReference type="ChEBI" id="CHEBI:15378"/>
        <dbReference type="ChEBI" id="CHEBI:144029"/>
        <dbReference type="ChEBI" id="CHEBI:144051"/>
    </reaction>
    <physiologicalReaction direction="left-to-right" evidence="9">
        <dbReference type="Rhea" id="RHEA:60877"/>
    </physiologicalReaction>
</comment>
<dbReference type="InterPro" id="IPR000086">
    <property type="entry name" value="NUDIX_hydrolase_dom"/>
</dbReference>
<comment type="cofactor">
    <cofactor evidence="2">
        <name>Zn(2+)</name>
        <dbReference type="ChEBI" id="CHEBI:29105"/>
    </cofactor>
</comment>
<evidence type="ECO:0000256" key="4">
    <source>
        <dbReference type="ARBA" id="ARBA00012381"/>
    </source>
</evidence>
<evidence type="ECO:0000256" key="7">
    <source>
        <dbReference type="ARBA" id="ARBA00022842"/>
    </source>
</evidence>
<dbReference type="GO" id="GO:0005829">
    <property type="term" value="C:cytosol"/>
    <property type="evidence" value="ECO:0007669"/>
    <property type="project" value="TreeGrafter"/>
</dbReference>
<evidence type="ECO:0000259" key="10">
    <source>
        <dbReference type="PROSITE" id="PS51462"/>
    </source>
</evidence>
<dbReference type="Gene3D" id="3.90.79.20">
    <property type="match status" value="1"/>
</dbReference>
<keyword evidence="8" id="KW-0520">NAD</keyword>
<dbReference type="PROSITE" id="PS51462">
    <property type="entry name" value="NUDIX"/>
    <property type="match status" value="1"/>
</dbReference>
<reference evidence="11" key="1">
    <citation type="submission" date="2016-10" db="EMBL/GenBank/DDBJ databases">
        <title>Sequence of Gallionella enrichment culture.</title>
        <authorList>
            <person name="Poehlein A."/>
            <person name="Muehling M."/>
            <person name="Daniel R."/>
        </authorList>
    </citation>
    <scope>NUCLEOTIDE SEQUENCE</scope>
</reference>
<evidence type="ECO:0000256" key="6">
    <source>
        <dbReference type="ARBA" id="ARBA00022801"/>
    </source>
</evidence>
<dbReference type="Pfam" id="PF00293">
    <property type="entry name" value="NUDIX"/>
    <property type="match status" value="1"/>
</dbReference>
<dbReference type="PANTHER" id="PTHR42904:SF6">
    <property type="entry name" value="NAD-CAPPED RNA HYDROLASE NUDT12"/>
    <property type="match status" value="1"/>
</dbReference>
<evidence type="ECO:0000256" key="9">
    <source>
        <dbReference type="ARBA" id="ARBA00023679"/>
    </source>
</evidence>
<dbReference type="InterPro" id="IPR049734">
    <property type="entry name" value="NudC-like_C"/>
</dbReference>
<evidence type="ECO:0000256" key="2">
    <source>
        <dbReference type="ARBA" id="ARBA00001947"/>
    </source>
</evidence>
<dbReference type="InterPro" id="IPR050241">
    <property type="entry name" value="NAD-cap_RNA_hydrolase_NudC"/>
</dbReference>
<evidence type="ECO:0000256" key="5">
    <source>
        <dbReference type="ARBA" id="ARBA00022723"/>
    </source>
</evidence>
<dbReference type="Pfam" id="PF09297">
    <property type="entry name" value="Zn_ribbon_NUD"/>
    <property type="match status" value="1"/>
</dbReference>
<dbReference type="InterPro" id="IPR015797">
    <property type="entry name" value="NUDIX_hydrolase-like_dom_sf"/>
</dbReference>
<dbReference type="PANTHER" id="PTHR42904">
    <property type="entry name" value="NUDIX HYDROLASE, NUDC SUBFAMILY"/>
    <property type="match status" value="1"/>
</dbReference>
<organism evidence="11">
    <name type="scientific">mine drainage metagenome</name>
    <dbReference type="NCBI Taxonomy" id="410659"/>
    <lineage>
        <taxon>unclassified sequences</taxon>
        <taxon>metagenomes</taxon>
        <taxon>ecological metagenomes</taxon>
    </lineage>
</organism>
<feature type="domain" description="Nudix hydrolase" evidence="10">
    <location>
        <begin position="138"/>
        <end position="269"/>
    </location>
</feature>
<keyword evidence="7" id="KW-0460">Magnesium</keyword>
<keyword evidence="6 11" id="KW-0378">Hydrolase</keyword>
<dbReference type="NCBIfam" id="NF001299">
    <property type="entry name" value="PRK00241.1"/>
    <property type="match status" value="1"/>
</dbReference>
<evidence type="ECO:0000256" key="3">
    <source>
        <dbReference type="ARBA" id="ARBA00009595"/>
    </source>
</evidence>
<evidence type="ECO:0000256" key="8">
    <source>
        <dbReference type="ARBA" id="ARBA00023027"/>
    </source>
</evidence>
<sequence>MLLPVGNFGLDRAGHLRADQSALDVLASSPSTRILRVHDGRFSWDQGVADSSDLIFLGLDESSTAYFARHYEHQNLDATFSLRENDWPDFEVAIATHAVALTNWHSSHQRCPRCGGATESILSGAARRCLDDGSEHHPRSDPAVISLVVDGDDRLLLGRQRVWPEKRFSAFAGFVEPGESLEGCLRRELLEECGVEIQTPQYLGSQAWPFPASLMVAFTAMATNPTQAKADGVEIEEIKWFTRVELSEAYRQEELLLPPRISIARRMIEHWYGSELHR</sequence>
<name>A0A1J5PD70_9ZZZZ</name>
<comment type="caution">
    <text evidence="11">The sequence shown here is derived from an EMBL/GenBank/DDBJ whole genome shotgun (WGS) entry which is preliminary data.</text>
</comment>
<dbReference type="GO" id="GO:0046872">
    <property type="term" value="F:metal ion binding"/>
    <property type="evidence" value="ECO:0007669"/>
    <property type="project" value="UniProtKB-KW"/>
</dbReference>
<evidence type="ECO:0000256" key="1">
    <source>
        <dbReference type="ARBA" id="ARBA00001946"/>
    </source>
</evidence>
<dbReference type="GO" id="GO:0110153">
    <property type="term" value="F:RNA NAD-cap (NMN-forming) hydrolase activity"/>
    <property type="evidence" value="ECO:0007669"/>
    <property type="project" value="RHEA"/>
</dbReference>
<evidence type="ECO:0000313" key="11">
    <source>
        <dbReference type="EMBL" id="OIQ68704.1"/>
    </source>
</evidence>
<comment type="similarity">
    <text evidence="3">Belongs to the Nudix hydrolase family. NudC subfamily.</text>
</comment>
<dbReference type="AlphaFoldDB" id="A0A1J5PD70"/>
<comment type="cofactor">
    <cofactor evidence="1">
        <name>Mg(2+)</name>
        <dbReference type="ChEBI" id="CHEBI:18420"/>
    </cofactor>
</comment>
<dbReference type="CDD" id="cd03429">
    <property type="entry name" value="NUDIX_NADH_pyrophosphatase_Nudt13"/>
    <property type="match status" value="1"/>
</dbReference>
<dbReference type="GO" id="GO:0035529">
    <property type="term" value="F:NADH pyrophosphatase activity"/>
    <property type="evidence" value="ECO:0007669"/>
    <property type="project" value="TreeGrafter"/>
</dbReference>
<dbReference type="SUPFAM" id="SSF55811">
    <property type="entry name" value="Nudix"/>
    <property type="match status" value="1"/>
</dbReference>
<dbReference type="EC" id="3.6.1.22" evidence="4"/>
<gene>
    <name evidence="11" type="primary">nudC_14</name>
    <name evidence="11" type="ORF">GALL_497000</name>
</gene>
<dbReference type="GO" id="GO:0019677">
    <property type="term" value="P:NAD+ catabolic process"/>
    <property type="evidence" value="ECO:0007669"/>
    <property type="project" value="TreeGrafter"/>
</dbReference>
<dbReference type="InterPro" id="IPR020084">
    <property type="entry name" value="NUDIX_hydrolase_CS"/>
</dbReference>
<dbReference type="Gene3D" id="3.90.79.10">
    <property type="entry name" value="Nucleoside Triphosphate Pyrophosphohydrolase"/>
    <property type="match status" value="1"/>
</dbReference>
<dbReference type="GO" id="GO:0006742">
    <property type="term" value="P:NADP+ catabolic process"/>
    <property type="evidence" value="ECO:0007669"/>
    <property type="project" value="TreeGrafter"/>
</dbReference>